<keyword evidence="3" id="KW-0963">Cytoplasm</keyword>
<dbReference type="GO" id="GO:0010970">
    <property type="term" value="P:transport along microtubule"/>
    <property type="evidence" value="ECO:0007669"/>
    <property type="project" value="TreeGrafter"/>
</dbReference>
<dbReference type="InterPro" id="IPR050687">
    <property type="entry name" value="Dynein_IC"/>
</dbReference>
<feature type="region of interest" description="Disordered" evidence="8">
    <location>
        <begin position="28"/>
        <end position="100"/>
    </location>
</feature>
<feature type="compositionally biased region" description="Polar residues" evidence="8">
    <location>
        <begin position="65"/>
        <end position="81"/>
    </location>
</feature>
<feature type="compositionally biased region" description="Polar residues" evidence="8">
    <location>
        <begin position="33"/>
        <end position="49"/>
    </location>
</feature>
<keyword evidence="4 7" id="KW-0853">WD repeat</keyword>
<keyword evidence="11" id="KW-1185">Reference proteome</keyword>
<evidence type="ECO:0000256" key="4">
    <source>
        <dbReference type="ARBA" id="ARBA00022574"/>
    </source>
</evidence>
<comment type="similarity">
    <text evidence="2">Belongs to the dynein intermediate chain family.</text>
</comment>
<dbReference type="AlphaFoldDB" id="A0A507CNA0"/>
<evidence type="ECO:0000313" key="11">
    <source>
        <dbReference type="Proteomes" id="UP000317494"/>
    </source>
</evidence>
<dbReference type="EMBL" id="QEAN01000396">
    <property type="protein sequence ID" value="TPX38502.1"/>
    <property type="molecule type" value="Genomic_DNA"/>
</dbReference>
<dbReference type="PANTHER" id="PTHR12442">
    <property type="entry name" value="DYNEIN INTERMEDIATE CHAIN"/>
    <property type="match status" value="1"/>
</dbReference>
<keyword evidence="5" id="KW-0677">Repeat</keyword>
<dbReference type="STRING" id="286115.A0A507CNA0"/>
<protein>
    <submittedName>
        <fullName evidence="10">Uncharacterized protein</fullName>
    </submittedName>
</protein>
<dbReference type="InterPro" id="IPR001680">
    <property type="entry name" value="WD40_rpt"/>
</dbReference>
<feature type="compositionally biased region" description="Polar residues" evidence="8">
    <location>
        <begin position="182"/>
        <end position="199"/>
    </location>
</feature>
<organism evidence="10 12">
    <name type="scientific">Synchytrium endobioticum</name>
    <dbReference type="NCBI Taxonomy" id="286115"/>
    <lineage>
        <taxon>Eukaryota</taxon>
        <taxon>Fungi</taxon>
        <taxon>Fungi incertae sedis</taxon>
        <taxon>Chytridiomycota</taxon>
        <taxon>Chytridiomycota incertae sedis</taxon>
        <taxon>Chytridiomycetes</taxon>
        <taxon>Synchytriales</taxon>
        <taxon>Synchytriaceae</taxon>
        <taxon>Synchytrium</taxon>
    </lineage>
</organism>
<evidence type="ECO:0000313" key="9">
    <source>
        <dbReference type="EMBL" id="TPX38502.1"/>
    </source>
</evidence>
<evidence type="ECO:0000313" key="10">
    <source>
        <dbReference type="EMBL" id="TPX40612.1"/>
    </source>
</evidence>
<evidence type="ECO:0000256" key="6">
    <source>
        <dbReference type="ARBA" id="ARBA00023212"/>
    </source>
</evidence>
<dbReference type="InterPro" id="IPR036322">
    <property type="entry name" value="WD40_repeat_dom_sf"/>
</dbReference>
<comment type="subcellular location">
    <subcellularLocation>
        <location evidence="1">Cytoplasm</location>
        <location evidence="1">Cytoskeleton</location>
    </subcellularLocation>
</comment>
<dbReference type="SUPFAM" id="SSF50978">
    <property type="entry name" value="WD40 repeat-like"/>
    <property type="match status" value="1"/>
</dbReference>
<sequence>MADARRQELERKRQKLLELRKQKDERKIAAAGTATTGVPSIRTSSSSGGLYQDRSNIDDLVSSLIGDTSSSTKSPTVTRLLQQEEFTRRPDSPADSITSKAESAALLQDVSSGLDAREKYVPNLSSVEIFVFDIPPKEKVIYNKQVQTVETAPAEPPQANQPSSPIPLPPPHITQPAVLSATLDQSQQDSKGAPQSSPPELNEDEKQRILSSDHFCRFFEQSTKIVERALTDRYDIMMDYTAGEDVDRNPSTGVKEVCSFFDDKWTKNRAVTSVQWSLKFSELLLGSYNKNISSLNDPDGIVLVWNLHLADRPEFIFNAQSEVTAAMFSDFHQNLIVGGTYTGQIVLWDTRAKSSPVLKTPLSSTGHAHPIYSMSMVGTQNAHNLISASTDGMVCSWQLDMLAQPVEILELLHHSHPKTPEVSVTCMDFTQSDPSTFWVGTEEGNIYQAFRYDRAGSKAGVNQQDIYKGHCGMVTGLHFHPFNDFSDLFLSSSVDWTVKLWRAKSLAKGSASATTISPIYSFENADDHIYDLKWAPHHPALFASVDASGKFHVYDLTQETEVPAVSIAVGGGMALDKLAWDKEGRKTVLGSSDGHLYVYDIGEMSQPRAEDLSCFAKVVSGFEYNPLSVVD</sequence>
<dbReference type="Pfam" id="PF11540">
    <property type="entry name" value="Dynein_IC2"/>
    <property type="match status" value="1"/>
</dbReference>
<dbReference type="PROSITE" id="PS50082">
    <property type="entry name" value="WD_REPEATS_2"/>
    <property type="match status" value="1"/>
</dbReference>
<evidence type="ECO:0000256" key="2">
    <source>
        <dbReference type="ARBA" id="ARBA00011059"/>
    </source>
</evidence>
<evidence type="ECO:0000256" key="8">
    <source>
        <dbReference type="SAM" id="MobiDB-lite"/>
    </source>
</evidence>
<dbReference type="VEuPathDB" id="FungiDB:SeMB42_g06702"/>
<feature type="repeat" description="WD" evidence="7">
    <location>
        <begin position="467"/>
        <end position="505"/>
    </location>
</feature>
<gene>
    <name evidence="10" type="ORF">SeLEV6574_g06530</name>
    <name evidence="9" type="ORF">SeMB42_g06702</name>
</gene>
<name>A0A507CNA0_9FUNG</name>
<evidence type="ECO:0000313" key="12">
    <source>
        <dbReference type="Proteomes" id="UP000320475"/>
    </source>
</evidence>
<dbReference type="InterPro" id="IPR025956">
    <property type="entry name" value="DYNC1I1/DYNC1I2"/>
</dbReference>
<accession>A0A507CNA0</accession>
<dbReference type="GO" id="GO:0045504">
    <property type="term" value="F:dynein heavy chain binding"/>
    <property type="evidence" value="ECO:0007669"/>
    <property type="project" value="TreeGrafter"/>
</dbReference>
<dbReference type="PANTHER" id="PTHR12442:SF22">
    <property type="entry name" value="CYTOPLASMIC DYNEIN 1 INTERMEDIATE CHAIN-RELATED"/>
    <property type="match status" value="1"/>
</dbReference>
<evidence type="ECO:0000256" key="1">
    <source>
        <dbReference type="ARBA" id="ARBA00004245"/>
    </source>
</evidence>
<comment type="caution">
    <text evidence="10">The sequence shown here is derived from an EMBL/GenBank/DDBJ whole genome shotgun (WGS) entry which is preliminary data.</text>
</comment>
<proteinExistence type="inferred from homology"/>
<dbReference type="Proteomes" id="UP000320475">
    <property type="component" value="Unassembled WGS sequence"/>
</dbReference>
<reference evidence="11 12" key="1">
    <citation type="journal article" date="2019" name="Sci. Rep.">
        <title>Comparative genomics of chytrid fungi reveal insights into the obligate biotrophic and pathogenic lifestyle of Synchytrium endobioticum.</title>
        <authorList>
            <person name="van de Vossenberg B.T.L.H."/>
            <person name="Warris S."/>
            <person name="Nguyen H.D.T."/>
            <person name="van Gent-Pelzer M.P.E."/>
            <person name="Joly D.L."/>
            <person name="van de Geest H.C."/>
            <person name="Bonants P.J.M."/>
            <person name="Smith D.S."/>
            <person name="Levesque C.A."/>
            <person name="van der Lee T.A.J."/>
        </authorList>
    </citation>
    <scope>NUCLEOTIDE SEQUENCE [LARGE SCALE GENOMIC DNA]</scope>
    <source>
        <strain evidence="10 12">LEV6574</strain>
        <strain evidence="9 11">MB42</strain>
    </source>
</reference>
<dbReference type="Proteomes" id="UP000317494">
    <property type="component" value="Unassembled WGS sequence"/>
</dbReference>
<keyword evidence="6" id="KW-0206">Cytoskeleton</keyword>
<dbReference type="GO" id="GO:0045503">
    <property type="term" value="F:dynein light chain binding"/>
    <property type="evidence" value="ECO:0007669"/>
    <property type="project" value="TreeGrafter"/>
</dbReference>
<feature type="compositionally biased region" description="Pro residues" evidence="8">
    <location>
        <begin position="164"/>
        <end position="173"/>
    </location>
</feature>
<dbReference type="InterPro" id="IPR015943">
    <property type="entry name" value="WD40/YVTN_repeat-like_dom_sf"/>
</dbReference>
<dbReference type="GO" id="GO:0005868">
    <property type="term" value="C:cytoplasmic dynein complex"/>
    <property type="evidence" value="ECO:0007669"/>
    <property type="project" value="InterPro"/>
</dbReference>
<feature type="region of interest" description="Disordered" evidence="8">
    <location>
        <begin position="152"/>
        <end position="205"/>
    </location>
</feature>
<dbReference type="SMART" id="SM00320">
    <property type="entry name" value="WD40"/>
    <property type="match status" value="6"/>
</dbReference>
<evidence type="ECO:0000256" key="7">
    <source>
        <dbReference type="PROSITE-ProRule" id="PRU00221"/>
    </source>
</evidence>
<dbReference type="Gene3D" id="2.130.10.10">
    <property type="entry name" value="YVTN repeat-like/Quinoprotein amine dehydrogenase"/>
    <property type="match status" value="2"/>
</dbReference>
<dbReference type="OrthoDB" id="366230at2759"/>
<evidence type="ECO:0000256" key="3">
    <source>
        <dbReference type="ARBA" id="ARBA00022490"/>
    </source>
</evidence>
<dbReference type="EMBL" id="QEAM01000377">
    <property type="protein sequence ID" value="TPX40612.1"/>
    <property type="molecule type" value="Genomic_DNA"/>
</dbReference>
<evidence type="ECO:0000256" key="5">
    <source>
        <dbReference type="ARBA" id="ARBA00022737"/>
    </source>
</evidence>
<dbReference type="Pfam" id="PF00400">
    <property type="entry name" value="WD40"/>
    <property type="match status" value="1"/>
</dbReference>